<dbReference type="Pfam" id="PF13585">
    <property type="entry name" value="CHU_C"/>
    <property type="match status" value="1"/>
</dbReference>
<evidence type="ECO:0008006" key="4">
    <source>
        <dbReference type="Google" id="ProtNLM"/>
    </source>
</evidence>
<protein>
    <recommendedName>
        <fullName evidence="4">Gliding motility-associated C-terminal domain-containing protein</fullName>
    </recommendedName>
</protein>
<dbReference type="Proteomes" id="UP001500936">
    <property type="component" value="Unassembled WGS sequence"/>
</dbReference>
<gene>
    <name evidence="2" type="ORF">GCM10023187_18110</name>
</gene>
<name>A0ABP8KA03_9BACT</name>
<dbReference type="InterPro" id="IPR026341">
    <property type="entry name" value="T9SS_type_B"/>
</dbReference>
<keyword evidence="3" id="KW-1185">Reference proteome</keyword>
<comment type="caution">
    <text evidence="2">The sequence shown here is derived from an EMBL/GenBank/DDBJ whole genome shotgun (WGS) entry which is preliminary data.</text>
</comment>
<dbReference type="NCBIfam" id="TIGR04131">
    <property type="entry name" value="Bac_Flav_CTERM"/>
    <property type="match status" value="1"/>
</dbReference>
<feature type="signal peptide" evidence="1">
    <location>
        <begin position="1"/>
        <end position="18"/>
    </location>
</feature>
<evidence type="ECO:0000313" key="2">
    <source>
        <dbReference type="EMBL" id="GAA4402725.1"/>
    </source>
</evidence>
<evidence type="ECO:0000256" key="1">
    <source>
        <dbReference type="SAM" id="SignalP"/>
    </source>
</evidence>
<keyword evidence="1" id="KW-0732">Signal</keyword>
<proteinExistence type="predicted"/>
<dbReference type="EMBL" id="BAABHB010000003">
    <property type="protein sequence ID" value="GAA4402725.1"/>
    <property type="molecule type" value="Genomic_DNA"/>
</dbReference>
<feature type="chain" id="PRO_5046375675" description="Gliding motility-associated C-terminal domain-containing protein" evidence="1">
    <location>
        <begin position="19"/>
        <end position="578"/>
    </location>
</feature>
<reference evidence="3" key="1">
    <citation type="journal article" date="2019" name="Int. J. Syst. Evol. Microbiol.">
        <title>The Global Catalogue of Microorganisms (GCM) 10K type strain sequencing project: providing services to taxonomists for standard genome sequencing and annotation.</title>
        <authorList>
            <consortium name="The Broad Institute Genomics Platform"/>
            <consortium name="The Broad Institute Genome Sequencing Center for Infectious Disease"/>
            <person name="Wu L."/>
            <person name="Ma J."/>
        </authorList>
    </citation>
    <scope>NUCLEOTIDE SEQUENCE [LARGE SCALE GENOMIC DNA]</scope>
    <source>
        <strain evidence="3">JCM 17925</strain>
    </source>
</reference>
<evidence type="ECO:0000313" key="3">
    <source>
        <dbReference type="Proteomes" id="UP001500936"/>
    </source>
</evidence>
<accession>A0ABP8KA03</accession>
<sequence>MKKLCTLVCLFIISTNLAVGQATCSNIGFENGSLNGWTLTNGVVINAGTQTLYQDETPGIFENGHMLTRISDGNDPKIIGAAIPMVAPGSNYSIRIGNVTRGSRFDRIKTSFVVTADNTLFQYQFAVILQNPNHQIQQQPGFGIKISNQSGTIASCSFYEVKATGTIPGFNAQDDIRYRNWTIGAVDLRNYIGQTVTVEVTANGCTERRHFGYAYFDAQCLKSEIKQELYCLAYDQTMTLKAPDGFASYRWSTGATTPTISIKPKQGDKYWVKVKPFSSLDDGCDYQMDHTVRFETPGEPPHQTVSICEGDGYTIGDSTYRKAGTYLTRIKRGPNVCDSLVRTTITVKPLARSAHSWTICEGESYTVGTTVYKTTGTYDTRLSRRPPLCDSLVTTTLTVQKMDMTLSPDVFIRPGDSVQLKAVVLPTGAYQYTWLSPPGLPCPTCPAIWVKPDETTRYTLTAVNPELNCRRTASVLVSVGTCIFFAPDAFTPNGDGVNDIFYVIGTPCIRQIKDFVIYDRWGEVVFRQTAFPASEPGFGWDGRYQGQHAGAGSYAFRLEVEYENGRTSKHQGSVLLVR</sequence>
<organism evidence="2 3">
    <name type="scientific">Nibrella viscosa</name>
    <dbReference type="NCBI Taxonomy" id="1084524"/>
    <lineage>
        <taxon>Bacteria</taxon>
        <taxon>Pseudomonadati</taxon>
        <taxon>Bacteroidota</taxon>
        <taxon>Cytophagia</taxon>
        <taxon>Cytophagales</taxon>
        <taxon>Spirosomataceae</taxon>
        <taxon>Nibrella</taxon>
    </lineage>
</organism>
<dbReference type="RefSeq" id="WP_345266186.1">
    <property type="nucleotide sequence ID" value="NZ_BAABHB010000003.1"/>
</dbReference>